<comment type="similarity">
    <text evidence="11">Belongs to the amiloride-sensitive sodium channel (TC 1.A.6) family.</text>
</comment>
<dbReference type="PANTHER" id="PTHR11690">
    <property type="entry name" value="AMILORIDE-SENSITIVE SODIUM CHANNEL-RELATED"/>
    <property type="match status" value="1"/>
</dbReference>
<gene>
    <name evidence="12" type="ORF">DGYR_LOCUS6768</name>
</gene>
<proteinExistence type="inferred from homology"/>
<evidence type="ECO:0000256" key="4">
    <source>
        <dbReference type="ARBA" id="ARBA00022692"/>
    </source>
</evidence>
<keyword evidence="7 11" id="KW-0406">Ion transport</keyword>
<evidence type="ECO:0000256" key="2">
    <source>
        <dbReference type="ARBA" id="ARBA00022448"/>
    </source>
</evidence>
<evidence type="ECO:0000256" key="3">
    <source>
        <dbReference type="ARBA" id="ARBA00022461"/>
    </source>
</evidence>
<keyword evidence="4 11" id="KW-0812">Transmembrane</keyword>
<evidence type="ECO:0000256" key="7">
    <source>
        <dbReference type="ARBA" id="ARBA00023065"/>
    </source>
</evidence>
<keyword evidence="3 11" id="KW-0894">Sodium channel</keyword>
<keyword evidence="5" id="KW-1133">Transmembrane helix</keyword>
<dbReference type="GO" id="GO:0005886">
    <property type="term" value="C:plasma membrane"/>
    <property type="evidence" value="ECO:0007669"/>
    <property type="project" value="TreeGrafter"/>
</dbReference>
<reference evidence="12 13" key="1">
    <citation type="submission" date="2020-08" db="EMBL/GenBank/DDBJ databases">
        <authorList>
            <person name="Hejnol A."/>
        </authorList>
    </citation>
    <scope>NUCLEOTIDE SEQUENCE [LARGE SCALE GENOMIC DNA]</scope>
</reference>
<evidence type="ECO:0000256" key="11">
    <source>
        <dbReference type="RuleBase" id="RU000679"/>
    </source>
</evidence>
<comment type="caution">
    <text evidence="12">The sequence shown here is derived from an EMBL/GenBank/DDBJ whole genome shotgun (WGS) entry which is preliminary data.</text>
</comment>
<comment type="subcellular location">
    <subcellularLocation>
        <location evidence="1">Membrane</location>
        <topology evidence="1">Multi-pass membrane protein</topology>
    </subcellularLocation>
</comment>
<keyword evidence="2 11" id="KW-0813">Transport</keyword>
<dbReference type="Gene3D" id="1.10.287.820">
    <property type="entry name" value="Acid-sensing ion channel domain"/>
    <property type="match status" value="1"/>
</dbReference>
<organism evidence="12 13">
    <name type="scientific">Dimorphilus gyrociliatus</name>
    <dbReference type="NCBI Taxonomy" id="2664684"/>
    <lineage>
        <taxon>Eukaryota</taxon>
        <taxon>Metazoa</taxon>
        <taxon>Spiralia</taxon>
        <taxon>Lophotrochozoa</taxon>
        <taxon>Annelida</taxon>
        <taxon>Polychaeta</taxon>
        <taxon>Polychaeta incertae sedis</taxon>
        <taxon>Dinophilidae</taxon>
        <taxon>Dimorphilus</taxon>
    </lineage>
</organism>
<dbReference type="PANTHER" id="PTHR11690:SF227">
    <property type="entry name" value="AMILORIDE-SENSITIVE SODIUM CHANNEL"/>
    <property type="match status" value="1"/>
</dbReference>
<evidence type="ECO:0000313" key="12">
    <source>
        <dbReference type="EMBL" id="CAD5118382.1"/>
    </source>
</evidence>
<dbReference type="OrthoDB" id="6021021at2759"/>
<dbReference type="AlphaFoldDB" id="A0A7I8VRQ9"/>
<evidence type="ECO:0000256" key="1">
    <source>
        <dbReference type="ARBA" id="ARBA00004141"/>
    </source>
</evidence>
<evidence type="ECO:0000313" key="13">
    <source>
        <dbReference type="Proteomes" id="UP000549394"/>
    </source>
</evidence>
<keyword evidence="6" id="KW-0915">Sodium</keyword>
<dbReference type="GO" id="GO:0015280">
    <property type="term" value="F:ligand-gated sodium channel activity"/>
    <property type="evidence" value="ECO:0007669"/>
    <property type="project" value="TreeGrafter"/>
</dbReference>
<keyword evidence="8" id="KW-0472">Membrane</keyword>
<protein>
    <submittedName>
        <fullName evidence="12">DgyrCDS7092</fullName>
    </submittedName>
</protein>
<keyword evidence="13" id="KW-1185">Reference proteome</keyword>
<dbReference type="InterPro" id="IPR001873">
    <property type="entry name" value="ENaC"/>
</dbReference>
<dbReference type="Pfam" id="PF00858">
    <property type="entry name" value="ASC"/>
    <property type="match status" value="1"/>
</dbReference>
<keyword evidence="9 11" id="KW-0739">Sodium transport</keyword>
<name>A0A7I8VRQ9_9ANNE</name>
<evidence type="ECO:0000256" key="10">
    <source>
        <dbReference type="ARBA" id="ARBA00023303"/>
    </source>
</evidence>
<evidence type="ECO:0000256" key="8">
    <source>
        <dbReference type="ARBA" id="ARBA00023136"/>
    </source>
</evidence>
<keyword evidence="10 11" id="KW-0407">Ion channel</keyword>
<evidence type="ECO:0000256" key="9">
    <source>
        <dbReference type="ARBA" id="ARBA00023201"/>
    </source>
</evidence>
<dbReference type="Proteomes" id="UP000549394">
    <property type="component" value="Unassembled WGS sequence"/>
</dbReference>
<sequence length="288" mass="32645">MVSFSILNGARVVVHAPGTTAHPEAEGFDASPGLTVRIGVKARENVRISHPWGNCTDETARIKKYTLLSCQNECIQKRIMEKCECVDNSLPHSNTSKLPFCYQLPSEWLNRPHCSNVTIAKMMTIEDDCHEIINSWYSRLQCVTDVYHNMTIKDPDAIDSCQCYPPCADILYDASYSISMFPPKSADNTLFFSKVDDFINTKLPYDKKRIIKEKVEEHLKVDDVSAYANSSVQDSKNRTISEQYLKYVADKYFTRITIYIADSNVIRTVESPDYEAIRLISDIGGQLG</sequence>
<accession>A0A7I8VRQ9</accession>
<evidence type="ECO:0000256" key="6">
    <source>
        <dbReference type="ARBA" id="ARBA00023053"/>
    </source>
</evidence>
<dbReference type="EMBL" id="CAJFCJ010000008">
    <property type="protein sequence ID" value="CAD5118382.1"/>
    <property type="molecule type" value="Genomic_DNA"/>
</dbReference>
<evidence type="ECO:0000256" key="5">
    <source>
        <dbReference type="ARBA" id="ARBA00022989"/>
    </source>
</evidence>